<organism evidence="2 3">
    <name type="scientific">Haliangium ochraceum (strain DSM 14365 / JCM 11303 / SMP-2)</name>
    <dbReference type="NCBI Taxonomy" id="502025"/>
    <lineage>
        <taxon>Bacteria</taxon>
        <taxon>Pseudomonadati</taxon>
        <taxon>Myxococcota</taxon>
        <taxon>Polyangia</taxon>
        <taxon>Haliangiales</taxon>
        <taxon>Kofleriaceae</taxon>
        <taxon>Haliangium</taxon>
    </lineage>
</organism>
<dbReference type="eggNOG" id="ENOG5031HJZ">
    <property type="taxonomic scope" value="Bacteria"/>
</dbReference>
<dbReference type="RefSeq" id="WP_012826243.1">
    <property type="nucleotide sequence ID" value="NC_013440.1"/>
</dbReference>
<evidence type="ECO:0000313" key="3">
    <source>
        <dbReference type="Proteomes" id="UP000001880"/>
    </source>
</evidence>
<accession>D0LQR4</accession>
<reference evidence="2 3" key="1">
    <citation type="journal article" date="2010" name="Stand. Genomic Sci.">
        <title>Complete genome sequence of Haliangium ochraceum type strain (SMP-2).</title>
        <authorList>
            <consortium name="US DOE Joint Genome Institute (JGI-PGF)"/>
            <person name="Ivanova N."/>
            <person name="Daum C."/>
            <person name="Lang E."/>
            <person name="Abt B."/>
            <person name="Kopitz M."/>
            <person name="Saunders E."/>
            <person name="Lapidus A."/>
            <person name="Lucas S."/>
            <person name="Glavina Del Rio T."/>
            <person name="Nolan M."/>
            <person name="Tice H."/>
            <person name="Copeland A."/>
            <person name="Cheng J.F."/>
            <person name="Chen F."/>
            <person name="Bruce D."/>
            <person name="Goodwin L."/>
            <person name="Pitluck S."/>
            <person name="Mavromatis K."/>
            <person name="Pati A."/>
            <person name="Mikhailova N."/>
            <person name="Chen A."/>
            <person name="Palaniappan K."/>
            <person name="Land M."/>
            <person name="Hauser L."/>
            <person name="Chang Y.J."/>
            <person name="Jeffries C.D."/>
            <person name="Detter J.C."/>
            <person name="Brettin T."/>
            <person name="Rohde M."/>
            <person name="Goker M."/>
            <person name="Bristow J."/>
            <person name="Markowitz V."/>
            <person name="Eisen J.A."/>
            <person name="Hugenholtz P."/>
            <person name="Kyrpides N.C."/>
            <person name="Klenk H.P."/>
        </authorList>
    </citation>
    <scope>NUCLEOTIDE SEQUENCE [LARGE SCALE GENOMIC DNA]</scope>
    <source>
        <strain evidence="3">DSM 14365 / CIP 107738 / JCM 11303 / AJ 13395 / SMP-2</strain>
    </source>
</reference>
<evidence type="ECO:0000256" key="1">
    <source>
        <dbReference type="SAM" id="MobiDB-lite"/>
    </source>
</evidence>
<evidence type="ECO:0000313" key="2">
    <source>
        <dbReference type="EMBL" id="ACY13624.1"/>
    </source>
</evidence>
<dbReference type="EMBL" id="CP001804">
    <property type="protein sequence ID" value="ACY13624.1"/>
    <property type="molecule type" value="Genomic_DNA"/>
</dbReference>
<dbReference type="KEGG" id="hoh:Hoch_1027"/>
<name>D0LQR4_HALO1</name>
<protein>
    <submittedName>
        <fullName evidence="2">Uncharacterized protein</fullName>
    </submittedName>
</protein>
<feature type="region of interest" description="Disordered" evidence="1">
    <location>
        <begin position="56"/>
        <end position="88"/>
    </location>
</feature>
<dbReference type="HOGENOM" id="CLU_1371497_0_0_7"/>
<sequence>MTMRSAHLRPAGITCPSYEPRPGTTRCRSYLDGGVCTRADEFLCVEWLRANGHAVPESAKASAPVPGERLGTELSENTPTSSSPAADAVRGLTSEQLASFAALGVEVCLATAEVGEVWLVPKYTDCDRQELRLDHAATLAALCATFPGASVKVLEPLAGRKHTSGEVAPS</sequence>
<feature type="compositionally biased region" description="Polar residues" evidence="1">
    <location>
        <begin position="74"/>
        <end position="84"/>
    </location>
</feature>
<dbReference type="OrthoDB" id="5513421at2"/>
<proteinExistence type="predicted"/>
<keyword evidence="3" id="KW-1185">Reference proteome</keyword>
<dbReference type="Proteomes" id="UP000001880">
    <property type="component" value="Chromosome"/>
</dbReference>
<gene>
    <name evidence="2" type="ordered locus">Hoch_1027</name>
</gene>
<dbReference type="AlphaFoldDB" id="D0LQR4"/>